<dbReference type="InterPro" id="IPR025586">
    <property type="entry name" value="PcfJ"/>
</dbReference>
<accession>A0A8S5MDX6</accession>
<dbReference type="EMBL" id="BK014884">
    <property type="protein sequence ID" value="DAD80428.1"/>
    <property type="molecule type" value="Genomic_DNA"/>
</dbReference>
<protein>
    <submittedName>
        <fullName evidence="1">PcfJ like protein</fullName>
    </submittedName>
</protein>
<proteinExistence type="predicted"/>
<reference evidence="1" key="1">
    <citation type="journal article" date="2021" name="Proc. Natl. Acad. Sci. U.S.A.">
        <title>A Catalog of Tens of Thousands of Viruses from Human Metagenomes Reveals Hidden Associations with Chronic Diseases.</title>
        <authorList>
            <person name="Tisza M.J."/>
            <person name="Buck C.B."/>
        </authorList>
    </citation>
    <scope>NUCLEOTIDE SEQUENCE</scope>
    <source>
        <strain evidence="1">CtYh54</strain>
    </source>
</reference>
<sequence>MLFTVDTEKCSIRALKTKFVVDIPKDQLDWWIALEEKARNSVYNSSRAVTHIHYNSGHVEFGYIVDYTEILKDGTEEERRKFICCFYLDLSDYIPKSSSGYPMKADIINDNLKCLSIYDENGESEWLSPFYELWTDMAYPKRTTKTKGVYMFKLSQYQLNRLKAVEKLTRAGWVWRLKGILDKWGKYLDPTQEPWQFLRLPKHVFSYLVANEEVLCTSYNYYSDDFLDRLRSFKHWNEIWSPLTQTDLLLSLFKVIISRDKATFLVNLDALISDKNYDRVRLLEYLFKDLPEKQGFLDTVEATEMLRDYAAMSFMVYDKVEDKYPKALKTAHDIMINKSSEVQGALEDIKAMDWYDRCDARNRYAYCCQDPRAVAVWDECGVEVKEPLRIEVPNRTKDIVDEGKAMHHCVASYVPRIGKGETLILFMRSYDTSSWKRTMRRHLTIEIIEEEIINQARGLRNHCPSKAEFIALAEWAQAKNLRFESSLLKEYEIVVGEKFPIKKEKVNAK</sequence>
<name>A0A8S5MDX6_9CAUD</name>
<organism evidence="1">
    <name type="scientific">Siphoviridae sp. ctYh54</name>
    <dbReference type="NCBI Taxonomy" id="2826379"/>
    <lineage>
        <taxon>Viruses</taxon>
        <taxon>Duplodnaviria</taxon>
        <taxon>Heunggongvirae</taxon>
        <taxon>Uroviricota</taxon>
        <taxon>Caudoviricetes</taxon>
    </lineage>
</organism>
<evidence type="ECO:0000313" key="1">
    <source>
        <dbReference type="EMBL" id="DAD80428.1"/>
    </source>
</evidence>
<dbReference type="Pfam" id="PF14284">
    <property type="entry name" value="PcfJ"/>
    <property type="match status" value="1"/>
</dbReference>